<evidence type="ECO:0000259" key="1">
    <source>
        <dbReference type="Pfam" id="PF08887"/>
    </source>
</evidence>
<dbReference type="Proteomes" id="UP000249499">
    <property type="component" value="Plasmid unnamed1"/>
</dbReference>
<dbReference type="RefSeq" id="WP_161959291.1">
    <property type="nucleotide sequence ID" value="NZ_CP117258.1"/>
</dbReference>
<reference evidence="3 4" key="1">
    <citation type="journal article" date="2018" name="Sci. Rep.">
        <title>Rhizobium tumorigenes sp. nov., a novel plant tumorigenic bacterium isolated from cane gall tumors on thornless blackberry.</title>
        <authorList>
            <person name="Kuzmanovi N."/>
            <person name="Smalla K."/>
            <person name="Gronow S."/>
            <person name="PuBawska J."/>
        </authorList>
    </citation>
    <scope>NUCLEOTIDE SEQUENCE [LARGE SCALE GENOMIC DNA]</scope>
    <source>
        <strain evidence="3 4">1078</strain>
    </source>
</reference>
<evidence type="ECO:0000313" key="4">
    <source>
        <dbReference type="Proteomes" id="UP000249499"/>
    </source>
</evidence>
<dbReference type="AlphaFoldDB" id="A0AAF1KT74"/>
<proteinExistence type="predicted"/>
<name>A0AAF1KT74_9HYPH</name>
<keyword evidence="4" id="KW-1185">Reference proteome</keyword>
<sequence>MHENFKYFLNNYKPISFGQKPSSGTIERLSNLYPASLIEFISEYGFASFHGGLFQLCDPDELRPILAMAFKADPDFHHEECHVVGYTAFGTLRCWSKQYFDFDIELPLGAIYCPPLTVPGWQQNASADHVASGIIPDKDAAEFYDTNGEPMFDRCADLYGAPEIGECFGFVPALAISGAFGPRQQVGNIRRLSAVEHFMILAQLEDFQLMRITATDVVPVRSIG</sequence>
<organism evidence="3 4">
    <name type="scientific">Rhizobium tumorigenes</name>
    <dbReference type="NCBI Taxonomy" id="2041385"/>
    <lineage>
        <taxon>Bacteria</taxon>
        <taxon>Pseudomonadati</taxon>
        <taxon>Pseudomonadota</taxon>
        <taxon>Alphaproteobacteria</taxon>
        <taxon>Hyphomicrobiales</taxon>
        <taxon>Rhizobiaceae</taxon>
        <taxon>Rhizobium/Agrobacterium group</taxon>
        <taxon>Rhizobium</taxon>
    </lineage>
</organism>
<dbReference type="EMBL" id="CP117258">
    <property type="protein sequence ID" value="WFR98766.1"/>
    <property type="molecule type" value="Genomic_DNA"/>
</dbReference>
<evidence type="ECO:0000313" key="3">
    <source>
        <dbReference type="EMBL" id="WFR98766.1"/>
    </source>
</evidence>
<gene>
    <name evidence="3" type="ORF">PR017_24010</name>
</gene>
<reference evidence="4" key="2">
    <citation type="journal article" date="2023" name="MicrobiologyOpen">
        <title>Genomics of the tumorigenes clade of the family Rhizobiaceae and description of Rhizobium rhododendri sp. nov.</title>
        <authorList>
            <person name="Kuzmanovic N."/>
            <person name="diCenzo G.C."/>
            <person name="Bunk B."/>
            <person name="Sproeer C."/>
            <person name="Fruehling A."/>
            <person name="Neumann-Schaal M."/>
            <person name="Overmann J."/>
            <person name="Smalla K."/>
        </authorList>
    </citation>
    <scope>NUCLEOTIDE SEQUENCE [LARGE SCALE GENOMIC DNA]</scope>
    <source>
        <strain evidence="4">1078</strain>
        <plasmid evidence="4">unnamed1</plasmid>
    </source>
</reference>
<dbReference type="KEGG" id="rtu:PR017_24010"/>
<dbReference type="Pfam" id="PF08906">
    <property type="entry name" value="T6SS_Tdi1_C"/>
    <property type="match status" value="1"/>
</dbReference>
<evidence type="ECO:0000259" key="2">
    <source>
        <dbReference type="Pfam" id="PF08906"/>
    </source>
</evidence>
<protein>
    <submittedName>
        <fullName evidence="3">GAD-like domain-containing protein</fullName>
    </submittedName>
</protein>
<keyword evidence="3" id="KW-0614">Plasmid</keyword>
<feature type="domain" description="T6SS immunity protein Tdi1 C-terminal" evidence="2">
    <location>
        <begin position="142"/>
        <end position="204"/>
    </location>
</feature>
<accession>A0AAF1KT74</accession>
<dbReference type="InterPro" id="IPR015002">
    <property type="entry name" value="T6SS_Tdi1_C"/>
</dbReference>
<dbReference type="InterPro" id="IPR014983">
    <property type="entry name" value="GAD-rel"/>
</dbReference>
<feature type="domain" description="GAD-related" evidence="1">
    <location>
        <begin position="4"/>
        <end position="101"/>
    </location>
</feature>
<dbReference type="Pfam" id="PF08887">
    <property type="entry name" value="GAD-like"/>
    <property type="match status" value="1"/>
</dbReference>
<geneLocation type="plasmid" evidence="3 4">
    <name>unnamed1</name>
</geneLocation>